<proteinExistence type="predicted"/>
<dbReference type="AlphaFoldDB" id="A0A4S3IZM3"/>
<dbReference type="Gene3D" id="3.50.50.60">
    <property type="entry name" value="FAD/NAD(P)-binding domain"/>
    <property type="match status" value="1"/>
</dbReference>
<dbReference type="Gene3D" id="3.30.9.10">
    <property type="entry name" value="D-Amino Acid Oxidase, subunit A, domain 2"/>
    <property type="match status" value="1"/>
</dbReference>
<dbReference type="STRING" id="1220188.A0A4S3IZM3"/>
<keyword evidence="2" id="KW-1185">Reference proteome</keyword>
<gene>
    <name evidence="1" type="ORF">EYZ11_012858</name>
</gene>
<name>A0A4S3IZM3_9EURO</name>
<dbReference type="EMBL" id="SOSA01001080">
    <property type="protein sequence ID" value="THC87692.1"/>
    <property type="molecule type" value="Genomic_DNA"/>
</dbReference>
<sequence length="206" mass="23217">MVFALMSGAFGYASSPILCRDFPTGVHKANHAQKAPAEDNRLSRQRWQTMMGLDISMMNRYTMHQCNNKATLIDAIRRRSGAEVDRGVVPVALDLDESLIDDPDAYPLKVQLRYLPRDELVIWRTNAHSMRPDGKVQAERGVVESVIRSSSTIDDTLPVISGEESSIKPSTLWTVKERIAGCVDSWNFKWREPHPMRFGASLMPCL</sequence>
<comment type="caution">
    <text evidence="1">The sequence shown here is derived from an EMBL/GenBank/DDBJ whole genome shotgun (WGS) entry which is preliminary data.</text>
</comment>
<dbReference type="InterPro" id="IPR036188">
    <property type="entry name" value="FAD/NAD-bd_sf"/>
</dbReference>
<reference evidence="1 2" key="1">
    <citation type="submission" date="2019-03" db="EMBL/GenBank/DDBJ databases">
        <title>The genome sequence of a newly discovered highly antifungal drug resistant Aspergillus species, Aspergillus tanneri NIH 1004.</title>
        <authorList>
            <person name="Mounaud S."/>
            <person name="Singh I."/>
            <person name="Joardar V."/>
            <person name="Pakala S."/>
            <person name="Pakala S."/>
            <person name="Venepally P."/>
            <person name="Hoover J."/>
            <person name="Nierman W."/>
            <person name="Chung J."/>
            <person name="Losada L."/>
        </authorList>
    </citation>
    <scope>NUCLEOTIDE SEQUENCE [LARGE SCALE GENOMIC DNA]</scope>
    <source>
        <strain evidence="1 2">NIH1004</strain>
    </source>
</reference>
<protein>
    <submittedName>
        <fullName evidence="1">Uncharacterized protein</fullName>
    </submittedName>
</protein>
<evidence type="ECO:0000313" key="1">
    <source>
        <dbReference type="EMBL" id="THC87692.1"/>
    </source>
</evidence>
<accession>A0A4S3IZM3</accession>
<evidence type="ECO:0000313" key="2">
    <source>
        <dbReference type="Proteomes" id="UP000308092"/>
    </source>
</evidence>
<dbReference type="Proteomes" id="UP000308092">
    <property type="component" value="Unassembled WGS sequence"/>
</dbReference>
<dbReference type="VEuPathDB" id="FungiDB:EYZ11_012858"/>
<organism evidence="1 2">
    <name type="scientific">Aspergillus tanneri</name>
    <dbReference type="NCBI Taxonomy" id="1220188"/>
    <lineage>
        <taxon>Eukaryota</taxon>
        <taxon>Fungi</taxon>
        <taxon>Dikarya</taxon>
        <taxon>Ascomycota</taxon>
        <taxon>Pezizomycotina</taxon>
        <taxon>Eurotiomycetes</taxon>
        <taxon>Eurotiomycetidae</taxon>
        <taxon>Eurotiales</taxon>
        <taxon>Aspergillaceae</taxon>
        <taxon>Aspergillus</taxon>
        <taxon>Aspergillus subgen. Circumdati</taxon>
    </lineage>
</organism>